<protein>
    <submittedName>
        <fullName evidence="2">Uncharacterized protein</fullName>
    </submittedName>
</protein>
<accession>Q3UVV4</accession>
<reference evidence="2" key="6">
    <citation type="submission" date="2004-03" db="EMBL/GenBank/DDBJ databases">
        <authorList>
            <person name="Arakawa T."/>
            <person name="Carninci P."/>
            <person name="Fukuda S."/>
            <person name="Hashizume W."/>
            <person name="Hayashida K."/>
            <person name="Hori F."/>
            <person name="Iida J."/>
            <person name="Imamura K."/>
            <person name="Imotani K."/>
            <person name="Itoh M."/>
            <person name="Kanagawa S."/>
            <person name="Kawai J."/>
            <person name="Kojima M."/>
            <person name="Konno H."/>
            <person name="Murata M."/>
            <person name="Nakamura M."/>
            <person name="Ninomiya N."/>
            <person name="Nishiyori H."/>
            <person name="Nomura K."/>
            <person name="Ohno M."/>
            <person name="Sakazume N."/>
            <person name="Sano H."/>
            <person name="Sasaki D."/>
            <person name="Shibata K."/>
            <person name="Shiraki T."/>
            <person name="Tagami M."/>
            <person name="Tagami Y."/>
            <person name="Waki K."/>
            <person name="Watahiki A."/>
            <person name="Muramatsu M."/>
            <person name="Hayashizaki Y."/>
        </authorList>
    </citation>
    <scope>NUCLEOTIDE SEQUENCE</scope>
    <source>
        <strain evidence="2">C57BL/6J</strain>
        <tissue evidence="2">Diencephalon</tissue>
    </source>
</reference>
<reference evidence="2" key="7">
    <citation type="journal article" date="2005" name="Science">
        <title>The Transcriptional Landscape of the Mammalian Genome.</title>
        <authorList>
            <consortium name="The FANTOM Consortium"/>
            <consortium name="Riken Genome Exploration Research Group and Genome Science Group (Genome Network Project Core Group)"/>
        </authorList>
    </citation>
    <scope>NUCLEOTIDE SEQUENCE</scope>
    <source>
        <strain evidence="2">C57BL/6J</strain>
        <tissue evidence="2">Diencephalon</tissue>
    </source>
</reference>
<proteinExistence type="evidence at transcript level"/>
<reference evidence="2" key="8">
    <citation type="journal article" date="2005" name="Science">
        <title>Antisense Transcription in the Mammalian Transcriptome.</title>
        <authorList>
            <consortium name="RIKEN Genome Exploration Research Group and Genome Science Group (Genome Network Project Core Group) and the FANTOM Consortium"/>
        </authorList>
    </citation>
    <scope>NUCLEOTIDE SEQUENCE</scope>
    <source>
        <strain evidence="2">C57BL/6J</strain>
        <tissue evidence="2">Diencephalon</tissue>
    </source>
</reference>
<reference evidence="2" key="2">
    <citation type="journal article" date="2000" name="Genome Res.">
        <title>Normalization and subtraction of cap-trapper-selected cDNAs to prepare full-length cDNA libraries for rapid discovery of new genes.</title>
        <authorList>
            <person name="Carninci P."/>
            <person name="Shibata Y."/>
            <person name="Hayatsu N."/>
            <person name="Sugahara Y."/>
            <person name="Shibata K."/>
            <person name="Itoh M."/>
            <person name="Konno H."/>
            <person name="Okazaki Y."/>
            <person name="Muramatsu M."/>
            <person name="Hayashizaki Y."/>
        </authorList>
    </citation>
    <scope>NUCLEOTIDE SEQUENCE</scope>
    <source>
        <strain evidence="2">C57BL/6J</strain>
        <tissue evidence="2">Diencephalon</tissue>
    </source>
</reference>
<evidence type="ECO:0000256" key="1">
    <source>
        <dbReference type="SAM" id="MobiDB-lite"/>
    </source>
</evidence>
<reference evidence="2" key="1">
    <citation type="journal article" date="1999" name="Methods Enzymol.">
        <title>High-efficiency full-length cDNA cloning.</title>
        <authorList>
            <person name="Carninci P."/>
            <person name="Hayashizaki Y."/>
        </authorList>
    </citation>
    <scope>NUCLEOTIDE SEQUENCE</scope>
    <source>
        <strain evidence="2">C57BL/6J</strain>
        <tissue evidence="2">Diencephalon</tissue>
    </source>
</reference>
<evidence type="ECO:0000313" key="2">
    <source>
        <dbReference type="EMBL" id="BAE23165.1"/>
    </source>
</evidence>
<feature type="region of interest" description="Disordered" evidence="1">
    <location>
        <begin position="1"/>
        <end position="48"/>
    </location>
</feature>
<dbReference type="EMBL" id="AK136906">
    <property type="protein sequence ID" value="BAE23165.1"/>
    <property type="molecule type" value="mRNA"/>
</dbReference>
<organism evidence="2">
    <name type="scientific">Mus musculus</name>
    <name type="common">Mouse</name>
    <dbReference type="NCBI Taxonomy" id="10090"/>
    <lineage>
        <taxon>Eukaryota</taxon>
        <taxon>Metazoa</taxon>
        <taxon>Chordata</taxon>
        <taxon>Craniata</taxon>
        <taxon>Vertebrata</taxon>
        <taxon>Euteleostomi</taxon>
        <taxon>Mammalia</taxon>
        <taxon>Eutheria</taxon>
        <taxon>Euarchontoglires</taxon>
        <taxon>Glires</taxon>
        <taxon>Rodentia</taxon>
        <taxon>Myomorpha</taxon>
        <taxon>Muroidea</taxon>
        <taxon>Muridae</taxon>
        <taxon>Murinae</taxon>
        <taxon>Mus</taxon>
        <taxon>Mus</taxon>
    </lineage>
</organism>
<feature type="compositionally biased region" description="Low complexity" evidence="1">
    <location>
        <begin position="1"/>
        <end position="10"/>
    </location>
</feature>
<dbReference type="AlphaFoldDB" id="Q3UVV4"/>
<sequence length="108" mass="11228">MLDIIPSFPSSHHHPCCPPPPQSSHPGVIFDSPPSPSTSNLSPTPAASFPAVPQISSPSVATACIPVSFHPSVPGVICPPPVHPSLSHLQIHANEPPIRGLPVGDFKF</sequence>
<reference evidence="2" key="5">
    <citation type="journal article" date="2002" name="Nature">
        <title>Analysis of the mouse transcriptome based on functional annotation of 60,770 full-length cDNAs.</title>
        <authorList>
            <consortium name="The FANTOM Consortium and the RIKEN Genome Exploration Research Group Phase I and II Team"/>
        </authorList>
    </citation>
    <scope>NUCLEOTIDE SEQUENCE</scope>
    <source>
        <strain evidence="2">C57BL/6J</strain>
        <tissue evidence="2">Diencephalon</tissue>
    </source>
</reference>
<reference evidence="2" key="4">
    <citation type="journal article" date="2001" name="Nature">
        <title>Functional annotation of a full-length mouse cDNA collection.</title>
        <authorList>
            <consortium name="The RIKEN Genome Exploration Research Group Phase II Team and the FANTOM Consortium"/>
        </authorList>
    </citation>
    <scope>NUCLEOTIDE SEQUENCE</scope>
    <source>
        <strain evidence="2">C57BL/6J</strain>
        <tissue evidence="2">Diencephalon</tissue>
    </source>
</reference>
<feature type="compositionally biased region" description="Low complexity" evidence="1">
    <location>
        <begin position="37"/>
        <end position="48"/>
    </location>
</feature>
<name>Q3UVV4_MOUSE</name>
<reference evidence="2" key="3">
    <citation type="journal article" date="2000" name="Genome Res.">
        <title>RIKEN integrated sequence analysis (RISA) system--384-format sequencing pipeline with 384 multicapillary sequencer.</title>
        <authorList>
            <person name="Shibata K."/>
            <person name="Itoh M."/>
            <person name="Aizawa K."/>
            <person name="Nagaoka S."/>
            <person name="Sasaki N."/>
            <person name="Carninci P."/>
            <person name="Konno H."/>
            <person name="Akiyama J."/>
            <person name="Nishi K."/>
            <person name="Kitsunai T."/>
            <person name="Tashiro H."/>
            <person name="Itoh M."/>
            <person name="Sumi N."/>
            <person name="Ishii Y."/>
            <person name="Nakamura S."/>
            <person name="Hazama M."/>
            <person name="Nishine T."/>
            <person name="Harada A."/>
            <person name="Yamamoto R."/>
            <person name="Matsumoto H."/>
            <person name="Sakaguchi S."/>
            <person name="Ikegami T."/>
            <person name="Kashiwagi K."/>
            <person name="Fujiwake S."/>
            <person name="Inoue K."/>
            <person name="Togawa Y."/>
            <person name="Izawa M."/>
            <person name="Ohara E."/>
            <person name="Watahiki M."/>
            <person name="Yoneda Y."/>
            <person name="Ishikawa T."/>
            <person name="Ozawa K."/>
            <person name="Tanaka T."/>
            <person name="Matsuura S."/>
            <person name="Kawai J."/>
            <person name="Okazaki Y."/>
            <person name="Muramatsu M."/>
            <person name="Inoue Y."/>
            <person name="Kira A."/>
            <person name="Hayashizaki Y."/>
        </authorList>
    </citation>
    <scope>NUCLEOTIDE SEQUENCE</scope>
    <source>
        <strain evidence="2">C57BL/6J</strain>
        <tissue evidence="2">Diencephalon</tissue>
    </source>
</reference>